<keyword evidence="7" id="KW-1185">Reference proteome</keyword>
<keyword evidence="3 5" id="KW-1133">Transmembrane helix</keyword>
<evidence type="ECO:0000256" key="3">
    <source>
        <dbReference type="ARBA" id="ARBA00022989"/>
    </source>
</evidence>
<evidence type="ECO:0000256" key="2">
    <source>
        <dbReference type="ARBA" id="ARBA00022692"/>
    </source>
</evidence>
<evidence type="ECO:0000313" key="6">
    <source>
        <dbReference type="EMBL" id="TFK38314.1"/>
    </source>
</evidence>
<dbReference type="AlphaFoldDB" id="A0A5C3LYX2"/>
<dbReference type="GO" id="GO:0015179">
    <property type="term" value="F:L-amino acid transmembrane transporter activity"/>
    <property type="evidence" value="ECO:0007669"/>
    <property type="project" value="TreeGrafter"/>
</dbReference>
<dbReference type="Pfam" id="PF13520">
    <property type="entry name" value="AA_permease_2"/>
    <property type="match status" value="1"/>
</dbReference>
<evidence type="ECO:0000256" key="1">
    <source>
        <dbReference type="ARBA" id="ARBA00004141"/>
    </source>
</evidence>
<feature type="transmembrane region" description="Helical" evidence="5">
    <location>
        <begin position="99"/>
        <end position="119"/>
    </location>
</feature>
<dbReference type="OrthoDB" id="5982228at2759"/>
<name>A0A5C3LYX2_9AGAR</name>
<gene>
    <name evidence="6" type="ORF">BDQ12DRAFT_666500</name>
</gene>
<dbReference type="GO" id="GO:0016020">
    <property type="term" value="C:membrane"/>
    <property type="evidence" value="ECO:0007669"/>
    <property type="project" value="UniProtKB-SubCell"/>
</dbReference>
<comment type="subcellular location">
    <subcellularLocation>
        <location evidence="1">Membrane</location>
        <topology evidence="1">Multi-pass membrane protein</topology>
    </subcellularLocation>
</comment>
<dbReference type="Gene3D" id="1.20.1740.10">
    <property type="entry name" value="Amino acid/polyamine transporter I"/>
    <property type="match status" value="1"/>
</dbReference>
<dbReference type="InterPro" id="IPR002293">
    <property type="entry name" value="AA/rel_permease1"/>
</dbReference>
<keyword evidence="4 5" id="KW-0472">Membrane</keyword>
<protein>
    <submittedName>
        <fullName evidence="6">Uncharacterized protein</fullName>
    </submittedName>
</protein>
<dbReference type="Proteomes" id="UP000308652">
    <property type="component" value="Unassembled WGS sequence"/>
</dbReference>
<keyword evidence="2 5" id="KW-0812">Transmembrane</keyword>
<dbReference type="InterPro" id="IPR050598">
    <property type="entry name" value="AminoAcid_Transporter"/>
</dbReference>
<sequence>MVEGGMQILRICTTSNTKLKGAACTEEDHIHLLKVRREWLAAAGPWYESSCAIAIAAREGHGLKFLHKRSANKLHWGNVKSACHGVTGMTGTAMQLCNFLSIFKIFALIFAIVIGFVTLSGHIKVPKPDNFSSAFEGTTANMLLFCLGLYNVIWLYIGFSSANYVLVKMKSPVCTVHTTRPPVIGAAAILYMPA</sequence>
<organism evidence="6 7">
    <name type="scientific">Crucibulum laeve</name>
    <dbReference type="NCBI Taxonomy" id="68775"/>
    <lineage>
        <taxon>Eukaryota</taxon>
        <taxon>Fungi</taxon>
        <taxon>Dikarya</taxon>
        <taxon>Basidiomycota</taxon>
        <taxon>Agaricomycotina</taxon>
        <taxon>Agaricomycetes</taxon>
        <taxon>Agaricomycetidae</taxon>
        <taxon>Agaricales</taxon>
        <taxon>Agaricineae</taxon>
        <taxon>Nidulariaceae</taxon>
        <taxon>Crucibulum</taxon>
    </lineage>
</organism>
<evidence type="ECO:0000256" key="4">
    <source>
        <dbReference type="ARBA" id="ARBA00023136"/>
    </source>
</evidence>
<evidence type="ECO:0000313" key="7">
    <source>
        <dbReference type="Proteomes" id="UP000308652"/>
    </source>
</evidence>
<dbReference type="PANTHER" id="PTHR11785:SF353">
    <property type="entry name" value="METHIONINE TRANSPORTER (EUROFUNG)"/>
    <property type="match status" value="1"/>
</dbReference>
<feature type="transmembrane region" description="Helical" evidence="5">
    <location>
        <begin position="139"/>
        <end position="159"/>
    </location>
</feature>
<dbReference type="PANTHER" id="PTHR11785">
    <property type="entry name" value="AMINO ACID TRANSPORTER"/>
    <property type="match status" value="1"/>
</dbReference>
<dbReference type="EMBL" id="ML213604">
    <property type="protein sequence ID" value="TFK38314.1"/>
    <property type="molecule type" value="Genomic_DNA"/>
</dbReference>
<accession>A0A5C3LYX2</accession>
<dbReference type="STRING" id="68775.A0A5C3LYX2"/>
<proteinExistence type="predicted"/>
<reference evidence="6 7" key="1">
    <citation type="journal article" date="2019" name="Nat. Ecol. Evol.">
        <title>Megaphylogeny resolves global patterns of mushroom evolution.</title>
        <authorList>
            <person name="Varga T."/>
            <person name="Krizsan K."/>
            <person name="Foldi C."/>
            <person name="Dima B."/>
            <person name="Sanchez-Garcia M."/>
            <person name="Sanchez-Ramirez S."/>
            <person name="Szollosi G.J."/>
            <person name="Szarkandi J.G."/>
            <person name="Papp V."/>
            <person name="Albert L."/>
            <person name="Andreopoulos W."/>
            <person name="Angelini C."/>
            <person name="Antonin V."/>
            <person name="Barry K.W."/>
            <person name="Bougher N.L."/>
            <person name="Buchanan P."/>
            <person name="Buyck B."/>
            <person name="Bense V."/>
            <person name="Catcheside P."/>
            <person name="Chovatia M."/>
            <person name="Cooper J."/>
            <person name="Damon W."/>
            <person name="Desjardin D."/>
            <person name="Finy P."/>
            <person name="Geml J."/>
            <person name="Haridas S."/>
            <person name="Hughes K."/>
            <person name="Justo A."/>
            <person name="Karasinski D."/>
            <person name="Kautmanova I."/>
            <person name="Kiss B."/>
            <person name="Kocsube S."/>
            <person name="Kotiranta H."/>
            <person name="LaButti K.M."/>
            <person name="Lechner B.E."/>
            <person name="Liimatainen K."/>
            <person name="Lipzen A."/>
            <person name="Lukacs Z."/>
            <person name="Mihaltcheva S."/>
            <person name="Morgado L.N."/>
            <person name="Niskanen T."/>
            <person name="Noordeloos M.E."/>
            <person name="Ohm R.A."/>
            <person name="Ortiz-Santana B."/>
            <person name="Ovrebo C."/>
            <person name="Racz N."/>
            <person name="Riley R."/>
            <person name="Savchenko A."/>
            <person name="Shiryaev A."/>
            <person name="Soop K."/>
            <person name="Spirin V."/>
            <person name="Szebenyi C."/>
            <person name="Tomsovsky M."/>
            <person name="Tulloss R.E."/>
            <person name="Uehling J."/>
            <person name="Grigoriev I.V."/>
            <person name="Vagvolgyi C."/>
            <person name="Papp T."/>
            <person name="Martin F.M."/>
            <person name="Miettinen O."/>
            <person name="Hibbett D.S."/>
            <person name="Nagy L.G."/>
        </authorList>
    </citation>
    <scope>NUCLEOTIDE SEQUENCE [LARGE SCALE GENOMIC DNA]</scope>
    <source>
        <strain evidence="6 7">CBS 166.37</strain>
    </source>
</reference>
<evidence type="ECO:0000256" key="5">
    <source>
        <dbReference type="SAM" id="Phobius"/>
    </source>
</evidence>